<evidence type="ECO:0000313" key="13">
    <source>
        <dbReference type="EMBL" id="WCZ32758.1"/>
    </source>
</evidence>
<keyword evidence="5 9" id="KW-0229">DNA integration</keyword>
<evidence type="ECO:0000256" key="4">
    <source>
        <dbReference type="ARBA" id="ARBA00022829"/>
    </source>
</evidence>
<dbReference type="InterPro" id="IPR010998">
    <property type="entry name" value="Integrase_recombinase_N"/>
</dbReference>
<dbReference type="Gene3D" id="1.10.150.130">
    <property type="match status" value="1"/>
</dbReference>
<comment type="subunit">
    <text evidence="9">Forms a cyclic heterotetrameric complex composed of two molecules of XerC and two molecules of XerD.</text>
</comment>
<keyword evidence="4 9" id="KW-0159">Chromosome partition</keyword>
<evidence type="ECO:0000256" key="6">
    <source>
        <dbReference type="ARBA" id="ARBA00023125"/>
    </source>
</evidence>
<keyword evidence="7 9" id="KW-0233">DNA recombination</keyword>
<evidence type="ECO:0000259" key="11">
    <source>
        <dbReference type="PROSITE" id="PS51898"/>
    </source>
</evidence>
<comment type="subcellular location">
    <subcellularLocation>
        <location evidence="1 9">Cytoplasm</location>
    </subcellularLocation>
</comment>
<evidence type="ECO:0000256" key="3">
    <source>
        <dbReference type="ARBA" id="ARBA00022618"/>
    </source>
</evidence>
<comment type="similarity">
    <text evidence="9">Belongs to the 'phage' integrase family. XerC subfamily.</text>
</comment>
<dbReference type="InterPro" id="IPR011010">
    <property type="entry name" value="DNA_brk_join_enz"/>
</dbReference>
<evidence type="ECO:0000256" key="10">
    <source>
        <dbReference type="SAM" id="MobiDB-lite"/>
    </source>
</evidence>
<feature type="domain" description="Core-binding (CB)" evidence="12">
    <location>
        <begin position="25"/>
        <end position="106"/>
    </location>
</feature>
<dbReference type="SUPFAM" id="SSF56349">
    <property type="entry name" value="DNA breaking-rejoining enzymes"/>
    <property type="match status" value="1"/>
</dbReference>
<dbReference type="InterPro" id="IPR044068">
    <property type="entry name" value="CB"/>
</dbReference>
<feature type="active site" evidence="9">
    <location>
        <position position="168"/>
    </location>
</feature>
<evidence type="ECO:0000313" key="14">
    <source>
        <dbReference type="Proteomes" id="UP001220064"/>
    </source>
</evidence>
<sequence length="315" mass="33666">MTKGLEPAPDSDRTPASAGAPDAGGQLMEAIADFGDYQRYNLGRSAATVKSYCTDLKNLAQSVPDFPSFTLNALRAWLGQAVTEGKSRATIARRTAAARAFSSWAQREGYLSTDVAARLASPKVNRSLPTVVDAAGAGEMLDKGANVDVPVAIRDNAILEVLYGTGMRVAELVGLNLADVDLGRSTVTVLGKGNKQRVIPLGAAARAAVTRWLDEARPGMSKDDTEAVFVGTRGKRIDPRQVRRIVDHAGQEAGTDHISPHSLRHSAATHLLEGGADLRVVQEVLGHSSLQTTQIYTHVSADRLKRIYQQAHPRA</sequence>
<dbReference type="PANTHER" id="PTHR30349:SF77">
    <property type="entry name" value="TYROSINE RECOMBINASE XERC"/>
    <property type="match status" value="1"/>
</dbReference>
<dbReference type="CDD" id="cd00798">
    <property type="entry name" value="INT_XerDC_C"/>
    <property type="match status" value="1"/>
</dbReference>
<dbReference type="HAMAP" id="MF_01808">
    <property type="entry name" value="Recomb_XerC_XerD"/>
    <property type="match status" value="1"/>
</dbReference>
<dbReference type="InterPro" id="IPR013762">
    <property type="entry name" value="Integrase-like_cat_sf"/>
</dbReference>
<feature type="region of interest" description="Disordered" evidence="10">
    <location>
        <begin position="1"/>
        <end position="22"/>
    </location>
</feature>
<dbReference type="Pfam" id="PF02899">
    <property type="entry name" value="Phage_int_SAM_1"/>
    <property type="match status" value="1"/>
</dbReference>
<feature type="domain" description="Tyr recombinase" evidence="11">
    <location>
        <begin position="127"/>
        <end position="309"/>
    </location>
</feature>
<dbReference type="Pfam" id="PF00589">
    <property type="entry name" value="Phage_integrase"/>
    <property type="match status" value="1"/>
</dbReference>
<keyword evidence="6 9" id="KW-0238">DNA-binding</keyword>
<evidence type="ECO:0000256" key="7">
    <source>
        <dbReference type="ARBA" id="ARBA00023172"/>
    </source>
</evidence>
<dbReference type="SUPFAM" id="SSF47823">
    <property type="entry name" value="lambda integrase-like, N-terminal domain"/>
    <property type="match status" value="1"/>
</dbReference>
<feature type="active site" evidence="9">
    <location>
        <position position="264"/>
    </location>
</feature>
<evidence type="ECO:0000256" key="5">
    <source>
        <dbReference type="ARBA" id="ARBA00022908"/>
    </source>
</evidence>
<dbReference type="Gene3D" id="1.10.443.10">
    <property type="entry name" value="Intergrase catalytic core"/>
    <property type="match status" value="1"/>
</dbReference>
<protein>
    <recommendedName>
        <fullName evidence="9">Tyrosine recombinase XerC</fullName>
    </recommendedName>
</protein>
<feature type="active site" evidence="9">
    <location>
        <position position="192"/>
    </location>
</feature>
<dbReference type="InterPro" id="IPR050090">
    <property type="entry name" value="Tyrosine_recombinase_XerCD"/>
</dbReference>
<evidence type="ECO:0000256" key="2">
    <source>
        <dbReference type="ARBA" id="ARBA00022490"/>
    </source>
</evidence>
<name>A0ABY7UAI0_9CORY</name>
<proteinExistence type="inferred from homology"/>
<evidence type="ECO:0000256" key="1">
    <source>
        <dbReference type="ARBA" id="ARBA00004496"/>
    </source>
</evidence>
<accession>A0ABY7UAI0</accession>
<dbReference type="PANTHER" id="PTHR30349">
    <property type="entry name" value="PHAGE INTEGRASE-RELATED"/>
    <property type="match status" value="1"/>
</dbReference>
<evidence type="ECO:0000259" key="12">
    <source>
        <dbReference type="PROSITE" id="PS51900"/>
    </source>
</evidence>
<feature type="active site" description="O-(3'-phospho-DNA)-tyrosine intermediate" evidence="9">
    <location>
        <position position="296"/>
    </location>
</feature>
<evidence type="ECO:0000256" key="9">
    <source>
        <dbReference type="HAMAP-Rule" id="MF_01808"/>
    </source>
</evidence>
<organism evidence="13 14">
    <name type="scientific">Corynebacterium massiliense DSM 45435</name>
    <dbReference type="NCBI Taxonomy" id="1121364"/>
    <lineage>
        <taxon>Bacteria</taxon>
        <taxon>Bacillati</taxon>
        <taxon>Actinomycetota</taxon>
        <taxon>Actinomycetes</taxon>
        <taxon>Mycobacteriales</taxon>
        <taxon>Corynebacteriaceae</taxon>
        <taxon>Corynebacterium</taxon>
    </lineage>
</organism>
<dbReference type="InterPro" id="IPR002104">
    <property type="entry name" value="Integrase_catalytic"/>
</dbReference>
<keyword evidence="14" id="KW-1185">Reference proteome</keyword>
<keyword evidence="3 9" id="KW-0132">Cell division</keyword>
<keyword evidence="2 9" id="KW-0963">Cytoplasm</keyword>
<gene>
    <name evidence="13" type="primary">xerD2</name>
    <name evidence="9" type="synonym">xerC</name>
    <name evidence="13" type="ORF">CMASS_06620</name>
</gene>
<dbReference type="EMBL" id="CP063189">
    <property type="protein sequence ID" value="WCZ32758.1"/>
    <property type="molecule type" value="Genomic_DNA"/>
</dbReference>
<comment type="function">
    <text evidence="9">Site-specific tyrosine recombinase, which acts by catalyzing the cutting and rejoining of the recombining DNA molecules. The XerC-XerD complex is essential to convert dimers of the bacterial chromosome into monomers to permit their segregation at cell division. It also contributes to the segregational stability of plasmids.</text>
</comment>
<dbReference type="NCBIfam" id="NF001399">
    <property type="entry name" value="PRK00283.1"/>
    <property type="match status" value="1"/>
</dbReference>
<dbReference type="PROSITE" id="PS51898">
    <property type="entry name" value="TYR_RECOMBINASE"/>
    <property type="match status" value="1"/>
</dbReference>
<dbReference type="InterPro" id="IPR004107">
    <property type="entry name" value="Integrase_SAM-like_N"/>
</dbReference>
<evidence type="ECO:0000256" key="8">
    <source>
        <dbReference type="ARBA" id="ARBA00023306"/>
    </source>
</evidence>
<feature type="active site" evidence="9">
    <location>
        <position position="261"/>
    </location>
</feature>
<keyword evidence="8 9" id="KW-0131">Cell cycle</keyword>
<dbReference type="InterPro" id="IPR023009">
    <property type="entry name" value="Tyrosine_recombinase_XerC/XerD"/>
</dbReference>
<dbReference type="PROSITE" id="PS51900">
    <property type="entry name" value="CB"/>
    <property type="match status" value="1"/>
</dbReference>
<feature type="active site" evidence="9">
    <location>
        <position position="287"/>
    </location>
</feature>
<reference evidence="13 14" key="1">
    <citation type="submission" date="2020-10" db="EMBL/GenBank/DDBJ databases">
        <title>Complete genome sequence of Corynebacterium massiliense DSM 45435, type strain of Corynebacterium massiliense.</title>
        <authorList>
            <person name="Busche T."/>
            <person name="Kalinowski J."/>
            <person name="Ruckert C."/>
        </authorList>
    </citation>
    <scope>NUCLEOTIDE SEQUENCE [LARGE SCALE GENOMIC DNA]</scope>
    <source>
        <strain evidence="13 14">DSM 45435</strain>
    </source>
</reference>
<dbReference type="Proteomes" id="UP001220064">
    <property type="component" value="Chromosome"/>
</dbReference>